<keyword evidence="1" id="KW-0328">Glycosyltransferase</keyword>
<keyword evidence="2 3" id="KW-0808">Transferase</keyword>
<keyword evidence="4" id="KW-1185">Reference proteome</keyword>
<dbReference type="EMBL" id="VULY01000018">
    <property type="protein sequence ID" value="MSR94306.1"/>
    <property type="molecule type" value="Genomic_DNA"/>
</dbReference>
<dbReference type="Pfam" id="PF03808">
    <property type="entry name" value="Glyco_tran_WecG"/>
    <property type="match status" value="1"/>
</dbReference>
<dbReference type="PANTHER" id="PTHR34136">
    <property type="match status" value="1"/>
</dbReference>
<protein>
    <submittedName>
        <fullName evidence="3">WecB/TagA/CpsF family glycosyltransferase</fullName>
    </submittedName>
</protein>
<gene>
    <name evidence="3" type="ORF">FYJ34_08560</name>
</gene>
<sequence length="227" mass="25899">MEEMDNGINILDIEIQPCFAKEALKKAITYMETDPVSVIRMVTATELMNLNEDVRCKEILKESDMILSGDGLVLEAASIRERRVLQETEEKTFLKMFFRYLHKKHARVYVLAQTRKEAEDCCRYLKRKYGGIQLLEDVGVTEEAGADDRLVNAINGQEADCVISLLPSPLQESFLCTNRDRLDVRIWLGAGESLRSIARKSKPGPVGRFIIKHIFKKELEKSSKEDS</sequence>
<proteinExistence type="predicted"/>
<dbReference type="PANTHER" id="PTHR34136:SF1">
    <property type="entry name" value="UDP-N-ACETYL-D-MANNOSAMINURONIC ACID TRANSFERASE"/>
    <property type="match status" value="1"/>
</dbReference>
<dbReference type="InterPro" id="IPR004629">
    <property type="entry name" value="WecG_TagA_CpsF"/>
</dbReference>
<dbReference type="GO" id="GO:0016758">
    <property type="term" value="F:hexosyltransferase activity"/>
    <property type="evidence" value="ECO:0007669"/>
    <property type="project" value="TreeGrafter"/>
</dbReference>
<evidence type="ECO:0000256" key="1">
    <source>
        <dbReference type="ARBA" id="ARBA00022676"/>
    </source>
</evidence>
<accession>A0A6N7V326</accession>
<evidence type="ECO:0000313" key="3">
    <source>
        <dbReference type="EMBL" id="MSR94306.1"/>
    </source>
</evidence>
<name>A0A6N7V326_9FIRM</name>
<dbReference type="Proteomes" id="UP000434409">
    <property type="component" value="Unassembled WGS sequence"/>
</dbReference>
<evidence type="ECO:0000256" key="2">
    <source>
        <dbReference type="ARBA" id="ARBA00022679"/>
    </source>
</evidence>
<comment type="caution">
    <text evidence="3">The sequence shown here is derived from an EMBL/GenBank/DDBJ whole genome shotgun (WGS) entry which is preliminary data.</text>
</comment>
<dbReference type="AlphaFoldDB" id="A0A6N7V326"/>
<evidence type="ECO:0000313" key="4">
    <source>
        <dbReference type="Proteomes" id="UP000434409"/>
    </source>
</evidence>
<organism evidence="3 4">
    <name type="scientific">Suipraeoptans intestinalis</name>
    <dbReference type="NCBI Taxonomy" id="2606628"/>
    <lineage>
        <taxon>Bacteria</taxon>
        <taxon>Bacillati</taxon>
        <taxon>Bacillota</taxon>
        <taxon>Clostridia</taxon>
        <taxon>Lachnospirales</taxon>
        <taxon>Lachnospiraceae</taxon>
        <taxon>Suipraeoptans</taxon>
    </lineage>
</organism>
<reference evidence="3 4" key="1">
    <citation type="submission" date="2019-08" db="EMBL/GenBank/DDBJ databases">
        <title>In-depth cultivation of the pig gut microbiome towards novel bacterial diversity and tailored functional studies.</title>
        <authorList>
            <person name="Wylensek D."/>
            <person name="Hitch T.C.A."/>
            <person name="Clavel T."/>
        </authorList>
    </citation>
    <scope>NUCLEOTIDE SEQUENCE [LARGE SCALE GENOMIC DNA]</scope>
    <source>
        <strain evidence="3 4">68-1-5</strain>
    </source>
</reference>